<dbReference type="Proteomes" id="UP001054837">
    <property type="component" value="Unassembled WGS sequence"/>
</dbReference>
<dbReference type="AlphaFoldDB" id="A0AAV4TCU0"/>
<dbReference type="SUPFAM" id="SSF52058">
    <property type="entry name" value="L domain-like"/>
    <property type="match status" value="1"/>
</dbReference>
<keyword evidence="1" id="KW-0433">Leucine-rich repeat</keyword>
<evidence type="ECO:0000256" key="2">
    <source>
        <dbReference type="ARBA" id="ARBA00022729"/>
    </source>
</evidence>
<dbReference type="InterPro" id="IPR003591">
    <property type="entry name" value="Leu-rich_rpt_typical-subtyp"/>
</dbReference>
<comment type="caution">
    <text evidence="5">The sequence shown here is derived from an EMBL/GenBank/DDBJ whole genome shotgun (WGS) entry which is preliminary data.</text>
</comment>
<evidence type="ECO:0000256" key="3">
    <source>
        <dbReference type="ARBA" id="ARBA00022737"/>
    </source>
</evidence>
<evidence type="ECO:0000256" key="4">
    <source>
        <dbReference type="SAM" id="SignalP"/>
    </source>
</evidence>
<dbReference type="InterPro" id="IPR001611">
    <property type="entry name" value="Leu-rich_rpt"/>
</dbReference>
<protein>
    <submittedName>
        <fullName evidence="5">Uncharacterized protein</fullName>
    </submittedName>
</protein>
<keyword evidence="2 4" id="KW-0732">Signal</keyword>
<evidence type="ECO:0000256" key="1">
    <source>
        <dbReference type="ARBA" id="ARBA00022614"/>
    </source>
</evidence>
<dbReference type="EMBL" id="BPLQ01009279">
    <property type="protein sequence ID" value="GIY43014.1"/>
    <property type="molecule type" value="Genomic_DNA"/>
</dbReference>
<name>A0AAV4TCU0_9ARAC</name>
<feature type="signal peptide" evidence="4">
    <location>
        <begin position="1"/>
        <end position="19"/>
    </location>
</feature>
<dbReference type="GO" id="GO:0005615">
    <property type="term" value="C:extracellular space"/>
    <property type="evidence" value="ECO:0007669"/>
    <property type="project" value="TreeGrafter"/>
</dbReference>
<keyword evidence="3" id="KW-0677">Repeat</keyword>
<sequence length="295" mass="34324">MKTVVFLCVLVAAFHTTFSQSEKGCPDAEDIAPCVCFYNGLTFLQCQKLSDAEVLRNVFKMSERFRYNEVYIEGSTLQYLPHEMFEKAQVQGLNLKDTTITQLFDQVPEPVEYLEKLYIDKTRVLRGIIWEILKPLKNLKSLTIYYNSIKTLGSEFSQYASKNLEQLYLYDTKTQSIKPGVLANFTKLDRVFIDHGKISILTRDIFPTPWNGRYLFFNEHRISEIPKGLFSQMPNLQSLSLRRNRLSTFPENAFDGNFGRLKYLMLDDNPFKCDCSMKWLMVRKPEVLQGTCEKS</sequence>
<dbReference type="Pfam" id="PF13855">
    <property type="entry name" value="LRR_8"/>
    <property type="match status" value="1"/>
</dbReference>
<dbReference type="InterPro" id="IPR032675">
    <property type="entry name" value="LRR_dom_sf"/>
</dbReference>
<dbReference type="PANTHER" id="PTHR24373">
    <property type="entry name" value="SLIT RELATED LEUCINE-RICH REPEAT NEURONAL PROTEIN"/>
    <property type="match status" value="1"/>
</dbReference>
<proteinExistence type="predicted"/>
<accession>A0AAV4TCU0</accession>
<dbReference type="SMART" id="SM00369">
    <property type="entry name" value="LRR_TYP"/>
    <property type="match status" value="2"/>
</dbReference>
<dbReference type="Gene3D" id="3.80.10.10">
    <property type="entry name" value="Ribonuclease Inhibitor"/>
    <property type="match status" value="2"/>
</dbReference>
<gene>
    <name evidence="5" type="ORF">CDAR_177851</name>
</gene>
<dbReference type="GO" id="GO:0031012">
    <property type="term" value="C:extracellular matrix"/>
    <property type="evidence" value="ECO:0007669"/>
    <property type="project" value="TreeGrafter"/>
</dbReference>
<organism evidence="5 6">
    <name type="scientific">Caerostris darwini</name>
    <dbReference type="NCBI Taxonomy" id="1538125"/>
    <lineage>
        <taxon>Eukaryota</taxon>
        <taxon>Metazoa</taxon>
        <taxon>Ecdysozoa</taxon>
        <taxon>Arthropoda</taxon>
        <taxon>Chelicerata</taxon>
        <taxon>Arachnida</taxon>
        <taxon>Araneae</taxon>
        <taxon>Araneomorphae</taxon>
        <taxon>Entelegynae</taxon>
        <taxon>Araneoidea</taxon>
        <taxon>Araneidae</taxon>
        <taxon>Caerostris</taxon>
    </lineage>
</organism>
<evidence type="ECO:0000313" key="6">
    <source>
        <dbReference type="Proteomes" id="UP001054837"/>
    </source>
</evidence>
<dbReference type="PANTHER" id="PTHR24373:SF370">
    <property type="entry name" value="FISH-LIPS, ISOFORM E"/>
    <property type="match status" value="1"/>
</dbReference>
<dbReference type="InterPro" id="IPR050328">
    <property type="entry name" value="Dev_Immune_Receptor"/>
</dbReference>
<evidence type="ECO:0000313" key="5">
    <source>
        <dbReference type="EMBL" id="GIY43014.1"/>
    </source>
</evidence>
<feature type="chain" id="PRO_5043741614" evidence="4">
    <location>
        <begin position="20"/>
        <end position="295"/>
    </location>
</feature>
<keyword evidence="6" id="KW-1185">Reference proteome</keyword>
<reference evidence="5 6" key="1">
    <citation type="submission" date="2021-06" db="EMBL/GenBank/DDBJ databases">
        <title>Caerostris darwini draft genome.</title>
        <authorList>
            <person name="Kono N."/>
            <person name="Arakawa K."/>
        </authorList>
    </citation>
    <scope>NUCLEOTIDE SEQUENCE [LARGE SCALE GENOMIC DNA]</scope>
</reference>